<dbReference type="GO" id="GO:0005886">
    <property type="term" value="C:plasma membrane"/>
    <property type="evidence" value="ECO:0007669"/>
    <property type="project" value="TreeGrafter"/>
</dbReference>
<proteinExistence type="predicted"/>
<sequence length="201" mass="22288">MFLKFAFIERLYERTQALARHKHAVRALIIVAFFESFIFPVPTGILLIALVQANRERAWRLASLAAIASVCGAVIGYLIGWFAFDTIGMPVLKALGMADKMQSFQHMADEYGALAVFGAGLTPFPFKVITLLSGALKLNFIVFIIASILARFGQFFLIAAIVWKFGPDAEMLIKRHFAKVSIGLFLVVALVWAVWHFGFGS</sequence>
<reference evidence="3" key="1">
    <citation type="journal article" date="2020" name="mSystems">
        <title>Genome- and Community-Level Interaction Insights into Carbon Utilization and Element Cycling Functions of Hydrothermarchaeota in Hydrothermal Sediment.</title>
        <authorList>
            <person name="Zhou Z."/>
            <person name="Liu Y."/>
            <person name="Xu W."/>
            <person name="Pan J."/>
            <person name="Luo Z.H."/>
            <person name="Li M."/>
        </authorList>
    </citation>
    <scope>NUCLEOTIDE SEQUENCE [LARGE SCALE GENOMIC DNA]</scope>
    <source>
        <strain evidence="3">HyVt-538</strain>
    </source>
</reference>
<gene>
    <name evidence="3" type="ORF">ENK01_04940</name>
</gene>
<dbReference type="InterPro" id="IPR032816">
    <property type="entry name" value="VTT_dom"/>
</dbReference>
<dbReference type="Proteomes" id="UP000885806">
    <property type="component" value="Unassembled WGS sequence"/>
</dbReference>
<evidence type="ECO:0000259" key="2">
    <source>
        <dbReference type="Pfam" id="PF09335"/>
    </source>
</evidence>
<accession>A0A7V5NXU9</accession>
<protein>
    <submittedName>
        <fullName evidence="3">DedA family protein</fullName>
    </submittedName>
</protein>
<evidence type="ECO:0000256" key="1">
    <source>
        <dbReference type="SAM" id="Phobius"/>
    </source>
</evidence>
<keyword evidence="1" id="KW-0812">Transmembrane</keyword>
<evidence type="ECO:0000313" key="3">
    <source>
        <dbReference type="EMBL" id="HHI89282.1"/>
    </source>
</evidence>
<feature type="domain" description="VTT" evidence="2">
    <location>
        <begin position="42"/>
        <end position="162"/>
    </location>
</feature>
<dbReference type="EMBL" id="DROP01000330">
    <property type="protein sequence ID" value="HHI89282.1"/>
    <property type="molecule type" value="Genomic_DNA"/>
</dbReference>
<keyword evidence="1" id="KW-1133">Transmembrane helix</keyword>
<name>A0A7V5NXU9_9PROT</name>
<feature type="transmembrane region" description="Helical" evidence="1">
    <location>
        <begin position="61"/>
        <end position="84"/>
    </location>
</feature>
<feature type="transmembrane region" description="Helical" evidence="1">
    <location>
        <begin position="140"/>
        <end position="165"/>
    </location>
</feature>
<dbReference type="PANTHER" id="PTHR42709:SF11">
    <property type="entry name" value="DEDA FAMILY PROTEIN"/>
    <property type="match status" value="1"/>
</dbReference>
<dbReference type="InterPro" id="IPR051311">
    <property type="entry name" value="DedA_domain"/>
</dbReference>
<feature type="transmembrane region" description="Helical" evidence="1">
    <location>
        <begin position="27"/>
        <end position="49"/>
    </location>
</feature>
<dbReference type="AlphaFoldDB" id="A0A7V5NXU9"/>
<dbReference type="Pfam" id="PF09335">
    <property type="entry name" value="VTT_dom"/>
    <property type="match status" value="1"/>
</dbReference>
<keyword evidence="1" id="KW-0472">Membrane</keyword>
<organism evidence="3">
    <name type="scientific">Hellea balneolensis</name>
    <dbReference type="NCBI Taxonomy" id="287478"/>
    <lineage>
        <taxon>Bacteria</taxon>
        <taxon>Pseudomonadati</taxon>
        <taxon>Pseudomonadota</taxon>
        <taxon>Alphaproteobacteria</taxon>
        <taxon>Maricaulales</taxon>
        <taxon>Robiginitomaculaceae</taxon>
        <taxon>Hellea</taxon>
    </lineage>
</organism>
<dbReference type="PANTHER" id="PTHR42709">
    <property type="entry name" value="ALKALINE PHOSPHATASE LIKE PROTEIN"/>
    <property type="match status" value="1"/>
</dbReference>
<feature type="transmembrane region" description="Helical" evidence="1">
    <location>
        <begin position="177"/>
        <end position="195"/>
    </location>
</feature>
<comment type="caution">
    <text evidence="3">The sequence shown here is derived from an EMBL/GenBank/DDBJ whole genome shotgun (WGS) entry which is preliminary data.</text>
</comment>